<dbReference type="PANTHER" id="PTHR13457">
    <property type="entry name" value="BAP28"/>
    <property type="match status" value="1"/>
</dbReference>
<dbReference type="EMBL" id="JAEFCI010005867">
    <property type="protein sequence ID" value="KAG5460044.1"/>
    <property type="molecule type" value="Genomic_DNA"/>
</dbReference>
<dbReference type="GO" id="GO:0030686">
    <property type="term" value="C:90S preribosome"/>
    <property type="evidence" value="ECO:0007669"/>
    <property type="project" value="TreeGrafter"/>
</dbReference>
<keyword evidence="2" id="KW-0698">rRNA processing</keyword>
<evidence type="ECO:0000259" key="3">
    <source>
        <dbReference type="Pfam" id="PF12397"/>
    </source>
</evidence>
<dbReference type="GO" id="GO:0045943">
    <property type="term" value="P:positive regulation of transcription by RNA polymerase I"/>
    <property type="evidence" value="ECO:0007669"/>
    <property type="project" value="TreeGrafter"/>
</dbReference>
<dbReference type="GO" id="GO:0034455">
    <property type="term" value="C:t-UTP complex"/>
    <property type="evidence" value="ECO:0007669"/>
    <property type="project" value="TreeGrafter"/>
</dbReference>
<dbReference type="InterPro" id="IPR040191">
    <property type="entry name" value="UTP10"/>
</dbReference>
<keyword evidence="2" id="KW-0687">Ribonucleoprotein</keyword>
<name>A0A8H8DIP9_9FUNG</name>
<dbReference type="SUPFAM" id="SSF48371">
    <property type="entry name" value="ARM repeat"/>
    <property type="match status" value="1"/>
</dbReference>
<keyword evidence="2" id="KW-0539">Nucleus</keyword>
<reference evidence="4 5" key="1">
    <citation type="journal article" name="Sci. Rep.">
        <title>Genome-scale phylogenetic analyses confirm Olpidium as the closest living zoosporic fungus to the non-flagellated, terrestrial fungi.</title>
        <authorList>
            <person name="Chang Y."/>
            <person name="Rochon D."/>
            <person name="Sekimoto S."/>
            <person name="Wang Y."/>
            <person name="Chovatia M."/>
            <person name="Sandor L."/>
            <person name="Salamov A."/>
            <person name="Grigoriev I.V."/>
            <person name="Stajich J.E."/>
            <person name="Spatafora J.W."/>
        </authorList>
    </citation>
    <scope>NUCLEOTIDE SEQUENCE [LARGE SCALE GENOMIC DNA]</scope>
    <source>
        <strain evidence="4">S191</strain>
    </source>
</reference>
<evidence type="ECO:0000256" key="1">
    <source>
        <dbReference type="PROSITE-ProRule" id="PRU00103"/>
    </source>
</evidence>
<accession>A0A8H8DIP9</accession>
<proteinExistence type="inferred from homology"/>
<evidence type="ECO:0000256" key="2">
    <source>
        <dbReference type="RuleBase" id="RU367065"/>
    </source>
</evidence>
<dbReference type="InterPro" id="IPR016024">
    <property type="entry name" value="ARM-type_fold"/>
</dbReference>
<dbReference type="Pfam" id="PF12397">
    <property type="entry name" value="U3snoRNP10"/>
    <property type="match status" value="1"/>
</dbReference>
<comment type="function">
    <text evidence="2">Involved in nucleolar processing of pre-18S ribosomal RNA.</text>
</comment>
<keyword evidence="2" id="KW-0690">Ribosome biogenesis</keyword>
<dbReference type="OrthoDB" id="31183at2759"/>
<dbReference type="GO" id="GO:0030515">
    <property type="term" value="F:snoRNA binding"/>
    <property type="evidence" value="ECO:0007669"/>
    <property type="project" value="TreeGrafter"/>
</dbReference>
<dbReference type="PANTHER" id="PTHR13457:SF1">
    <property type="entry name" value="HEAT REPEAT-CONTAINING PROTEIN 1"/>
    <property type="match status" value="1"/>
</dbReference>
<keyword evidence="5" id="KW-1185">Reference proteome</keyword>
<feature type="repeat" description="HEAT" evidence="1">
    <location>
        <begin position="647"/>
        <end position="685"/>
    </location>
</feature>
<comment type="similarity">
    <text evidence="2">Belongs to the HEATR1/UTP10 family.</text>
</comment>
<evidence type="ECO:0000313" key="5">
    <source>
        <dbReference type="Proteomes" id="UP000673691"/>
    </source>
</evidence>
<organism evidence="4 5">
    <name type="scientific">Olpidium bornovanus</name>
    <dbReference type="NCBI Taxonomy" id="278681"/>
    <lineage>
        <taxon>Eukaryota</taxon>
        <taxon>Fungi</taxon>
        <taxon>Fungi incertae sedis</taxon>
        <taxon>Olpidiomycota</taxon>
        <taxon>Olpidiomycotina</taxon>
        <taxon>Olpidiomycetes</taxon>
        <taxon>Olpidiales</taxon>
        <taxon>Olpidiaceae</taxon>
        <taxon>Olpidium</taxon>
    </lineage>
</organism>
<comment type="subunit">
    <text evidence="2">Component of the ribosomal small subunit (SSU) processome.</text>
</comment>
<protein>
    <recommendedName>
        <fullName evidence="2">U3 small nucleolar RNA-associated protein 10</fullName>
    </recommendedName>
</protein>
<feature type="domain" description="U3 small nucleolar RNA-associated protein 10 N-terminal" evidence="3">
    <location>
        <begin position="1"/>
        <end position="92"/>
    </location>
</feature>
<evidence type="ECO:0000313" key="4">
    <source>
        <dbReference type="EMBL" id="KAG5460044.1"/>
    </source>
</evidence>
<dbReference type="AlphaFoldDB" id="A0A8H8DIP9"/>
<gene>
    <name evidence="4" type="ORF">BJ554DRAFT_7954</name>
</gene>
<feature type="non-terminal residue" evidence="4">
    <location>
        <position position="1032"/>
    </location>
</feature>
<dbReference type="InterPro" id="IPR021133">
    <property type="entry name" value="HEAT_type_2"/>
</dbReference>
<dbReference type="GO" id="GO:0032040">
    <property type="term" value="C:small-subunit processome"/>
    <property type="evidence" value="ECO:0007669"/>
    <property type="project" value="TreeGrafter"/>
</dbReference>
<dbReference type="Proteomes" id="UP000673691">
    <property type="component" value="Unassembled WGS sequence"/>
</dbReference>
<dbReference type="GO" id="GO:0000462">
    <property type="term" value="P:maturation of SSU-rRNA from tricistronic rRNA transcript (SSU-rRNA, 5.8S rRNA, LSU-rRNA)"/>
    <property type="evidence" value="ECO:0007669"/>
    <property type="project" value="TreeGrafter"/>
</dbReference>
<dbReference type="InterPro" id="IPR022125">
    <property type="entry name" value="U3snoRNP10_N"/>
</dbReference>
<comment type="subcellular location">
    <subcellularLocation>
        <location evidence="2">Nucleus</location>
        <location evidence="2">Nucleolus</location>
    </subcellularLocation>
</comment>
<sequence>MVVSQLAARATLSGESAAALVDNIIRNCSPRHLSEAILCVVHLYQSQELLTDFNRTALANLLKNGESVVESLLIDILRNFSVDRFLAMFVTRLVRSLAEYEKALGLFCGLLSAEASQLNYEIMLSACNLLIREITDAGELSERKASNLKKALLTLQNRHPDIVDGVLRKTMDSSKSDDGLHSRLFEFVTAAFRGTSHELLEDSTTTLYLAVHHADPATRILGLKKIDALLKNGDSGAQVDFSFVSDSLLARLVDDDSAVVAQALTTCKLDSVIADKKTLLGILGRHLLPTKIETSWSRKQIELVQVRAITFLTGDFKEVLETLSPAVDEQQDILRTSQKMLLAHLLDCGYNSKVARIARSGSERFTTAVMRGVASETSACLDAAAANRKLCETLSDNIYNAGLVDDALALFDDALKGQYDTTVPSFSTLAVLVTNRLLHLSVNGMIGLHLLEFCGYLRHRVTVWRFTLDPQALLKIAERLTNMLASWDYAQPMESRSSKVASMVSEGLPNASLLADIARGDGDGAAKKELYVLVNLLRLVKRPTGNAIAWLTPIDHGTPTGGYRAVVKAVATRIASAPATSFHAYKPVLKVLFAKHMEKDRLEFLVDFCTADGSALPEGAVNRSLKLIGDYVTELKSGDKIVDYQALVPNLLTLLTQESRAVRCNAVSCLRAIADHFSAANGKKTLTVYSHDSFYGPTTSELQFLAPEAAAGFLSDVVKASHELAEDPEAVKRIVGQLLRCDKKDRSREALNACLISHVLAEQREEPRAALLALADQAVTITKVEMLLPLTGEILARGAVSAANIRILESVARSVTPQVANALFRDTKSGKAHFGAFLKLLAAEEPVSAHRAAIAALTPEFVGTLGPARMQALFSAMLSLVTEAPAETARMIQDAWKRAPPPASLIAAELANARDVLGAAATGCEGLPHKKRRSHRRDGKIAAKLFRLAAVLEMLECKPDRVDDSALIVPLFEVLGAMLNAELVEPPVSTEYIDLLVLSSLTRFVARLNKCDSSIAIDESDIRVDLVVQCIR</sequence>
<comment type="caution">
    <text evidence="4">The sequence shown here is derived from an EMBL/GenBank/DDBJ whole genome shotgun (WGS) entry which is preliminary data.</text>
</comment>
<dbReference type="PROSITE" id="PS50077">
    <property type="entry name" value="HEAT_REPEAT"/>
    <property type="match status" value="1"/>
</dbReference>